<evidence type="ECO:0000313" key="1">
    <source>
        <dbReference type="EMBL" id="KKQ08547.1"/>
    </source>
</evidence>
<gene>
    <name evidence="1" type="ORF">US19_C0022G0008</name>
</gene>
<protein>
    <submittedName>
        <fullName evidence="1">Uncharacterized protein</fullName>
    </submittedName>
</protein>
<dbReference type="EMBL" id="LBSA01000022">
    <property type="protein sequence ID" value="KKQ08547.1"/>
    <property type="molecule type" value="Genomic_DNA"/>
</dbReference>
<proteinExistence type="predicted"/>
<dbReference type="Proteomes" id="UP000034492">
    <property type="component" value="Unassembled WGS sequence"/>
</dbReference>
<comment type="caution">
    <text evidence="1">The sequence shown here is derived from an EMBL/GenBank/DDBJ whole genome shotgun (WGS) entry which is preliminary data.</text>
</comment>
<dbReference type="AlphaFoldDB" id="A0A0G0ESL3"/>
<organism evidence="1 2">
    <name type="scientific">Candidatus Daviesbacteria bacterium GW2011_GWB1_36_5</name>
    <dbReference type="NCBI Taxonomy" id="1618426"/>
    <lineage>
        <taxon>Bacteria</taxon>
        <taxon>Candidatus Daviesiibacteriota</taxon>
    </lineage>
</organism>
<evidence type="ECO:0000313" key="2">
    <source>
        <dbReference type="Proteomes" id="UP000034492"/>
    </source>
</evidence>
<sequence length="223" mass="26167">MKVDINSKLNALCKKDHPTESEVVHIMVLIRKYLEYPDMEMNQKFLALKFFCDWSLHIAIEYSIPAMEILVKLNDTIVRLKQTPDNDLLMKEITKVVSFPVLKEQLHKFLSSIGINDKFTTVTINWLNFLEKYIEVIRDQVIAFPEEMSPRNRYFRMLKPYYDQIRSNPIKEGCWTIGLSLSYMNESFFKGKNIPSQNSLFCLILYASDTTKIIIPLAKQELL</sequence>
<name>A0A0G0ESL3_9BACT</name>
<accession>A0A0G0ESL3</accession>
<reference evidence="1 2" key="1">
    <citation type="journal article" date="2015" name="Nature">
        <title>rRNA introns, odd ribosomes, and small enigmatic genomes across a large radiation of phyla.</title>
        <authorList>
            <person name="Brown C.T."/>
            <person name="Hug L.A."/>
            <person name="Thomas B.C."/>
            <person name="Sharon I."/>
            <person name="Castelle C.J."/>
            <person name="Singh A."/>
            <person name="Wilkins M.J."/>
            <person name="Williams K.H."/>
            <person name="Banfield J.F."/>
        </authorList>
    </citation>
    <scope>NUCLEOTIDE SEQUENCE [LARGE SCALE GENOMIC DNA]</scope>
</reference>